<keyword evidence="2" id="KW-0805">Transcription regulation</keyword>
<dbReference type="PANTHER" id="PTHR30055:SF229">
    <property type="entry name" value="HTH-TYPE TRANSCRIPTIONAL REPRESSOR RV1474C"/>
    <property type="match status" value="1"/>
</dbReference>
<name>A0ABQ2VYL7_9ACTN</name>
<keyword evidence="3 5" id="KW-0238">DNA-binding</keyword>
<dbReference type="InterPro" id="IPR050109">
    <property type="entry name" value="HTH-type_TetR-like_transc_reg"/>
</dbReference>
<dbReference type="Gene3D" id="1.10.357.10">
    <property type="entry name" value="Tetracycline Repressor, domain 2"/>
    <property type="match status" value="1"/>
</dbReference>
<evidence type="ECO:0000256" key="3">
    <source>
        <dbReference type="ARBA" id="ARBA00023125"/>
    </source>
</evidence>
<feature type="DNA-binding region" description="H-T-H motif" evidence="5">
    <location>
        <begin position="46"/>
        <end position="65"/>
    </location>
</feature>
<keyword evidence="1" id="KW-0678">Repressor</keyword>
<keyword evidence="4" id="KW-0804">Transcription</keyword>
<dbReference type="SUPFAM" id="SSF46689">
    <property type="entry name" value="Homeodomain-like"/>
    <property type="match status" value="1"/>
</dbReference>
<evidence type="ECO:0000256" key="2">
    <source>
        <dbReference type="ARBA" id="ARBA00023015"/>
    </source>
</evidence>
<dbReference type="InterPro" id="IPR009057">
    <property type="entry name" value="Homeodomain-like_sf"/>
</dbReference>
<dbReference type="SUPFAM" id="SSF48498">
    <property type="entry name" value="Tetracyclin repressor-like, C-terminal domain"/>
    <property type="match status" value="1"/>
</dbReference>
<gene>
    <name evidence="7" type="ORF">GCM10015535_21330</name>
</gene>
<feature type="domain" description="HTH tetR-type" evidence="6">
    <location>
        <begin position="23"/>
        <end position="83"/>
    </location>
</feature>
<keyword evidence="8" id="KW-1185">Reference proteome</keyword>
<dbReference type="Pfam" id="PF13977">
    <property type="entry name" value="TetR_C_6"/>
    <property type="match status" value="1"/>
</dbReference>
<sequence>MFKPPARSVDGYPGGMPKVVDHQARRVQVADAVQELITEQGLDRVTVARTAATAGVSVGHVQHYFSTKDEMLLFTHDRVVRKILDRVSALGERATRQRLPIRDVVAEGLAEWLPVDPRRRSAHRVVLAFLGRTIDNPELASAHAETGRLIRSMLATAVHNGQECGEVPPDTDPALASLELHCLTEGLALELGSEPDADASRAALDLVAARVRAAFPGRCRQYE</sequence>
<proteinExistence type="predicted"/>
<evidence type="ECO:0000256" key="4">
    <source>
        <dbReference type="ARBA" id="ARBA00023163"/>
    </source>
</evidence>
<reference evidence="8" key="1">
    <citation type="journal article" date="2019" name="Int. J. Syst. Evol. Microbiol.">
        <title>The Global Catalogue of Microorganisms (GCM) 10K type strain sequencing project: providing services to taxonomists for standard genome sequencing and annotation.</title>
        <authorList>
            <consortium name="The Broad Institute Genomics Platform"/>
            <consortium name="The Broad Institute Genome Sequencing Center for Infectious Disease"/>
            <person name="Wu L."/>
            <person name="Ma J."/>
        </authorList>
    </citation>
    <scope>NUCLEOTIDE SEQUENCE [LARGE SCALE GENOMIC DNA]</scope>
    <source>
        <strain evidence="8">JCM 4376</strain>
    </source>
</reference>
<evidence type="ECO:0000259" key="6">
    <source>
        <dbReference type="PROSITE" id="PS50977"/>
    </source>
</evidence>
<evidence type="ECO:0000256" key="5">
    <source>
        <dbReference type="PROSITE-ProRule" id="PRU00335"/>
    </source>
</evidence>
<comment type="caution">
    <text evidence="7">The sequence shown here is derived from an EMBL/GenBank/DDBJ whole genome shotgun (WGS) entry which is preliminary data.</text>
</comment>
<dbReference type="PANTHER" id="PTHR30055">
    <property type="entry name" value="HTH-TYPE TRANSCRIPTIONAL REGULATOR RUTR"/>
    <property type="match status" value="1"/>
</dbReference>
<dbReference type="Proteomes" id="UP000660675">
    <property type="component" value="Unassembled WGS sequence"/>
</dbReference>
<accession>A0ABQ2VYL7</accession>
<protein>
    <recommendedName>
        <fullName evidence="6">HTH tetR-type domain-containing protein</fullName>
    </recommendedName>
</protein>
<dbReference type="EMBL" id="BMTF01000005">
    <property type="protein sequence ID" value="GGV81425.1"/>
    <property type="molecule type" value="Genomic_DNA"/>
</dbReference>
<evidence type="ECO:0000313" key="8">
    <source>
        <dbReference type="Proteomes" id="UP000660675"/>
    </source>
</evidence>
<dbReference type="PROSITE" id="PS50977">
    <property type="entry name" value="HTH_TETR_2"/>
    <property type="match status" value="1"/>
</dbReference>
<evidence type="ECO:0000256" key="1">
    <source>
        <dbReference type="ARBA" id="ARBA00022491"/>
    </source>
</evidence>
<dbReference type="PRINTS" id="PR00455">
    <property type="entry name" value="HTHTETR"/>
</dbReference>
<dbReference type="InterPro" id="IPR036271">
    <property type="entry name" value="Tet_transcr_reg_TetR-rel_C_sf"/>
</dbReference>
<dbReference type="InterPro" id="IPR001647">
    <property type="entry name" value="HTH_TetR"/>
</dbReference>
<organism evidence="7 8">
    <name type="scientific">Streptomyces gelaticus</name>
    <dbReference type="NCBI Taxonomy" id="285446"/>
    <lineage>
        <taxon>Bacteria</taxon>
        <taxon>Bacillati</taxon>
        <taxon>Actinomycetota</taxon>
        <taxon>Actinomycetes</taxon>
        <taxon>Kitasatosporales</taxon>
        <taxon>Streptomycetaceae</taxon>
        <taxon>Streptomyces</taxon>
    </lineage>
</organism>
<evidence type="ECO:0000313" key="7">
    <source>
        <dbReference type="EMBL" id="GGV81425.1"/>
    </source>
</evidence>
<dbReference type="Pfam" id="PF00440">
    <property type="entry name" value="TetR_N"/>
    <property type="match status" value="1"/>
</dbReference>
<dbReference type="InterPro" id="IPR039538">
    <property type="entry name" value="BetI_C"/>
</dbReference>